<dbReference type="GO" id="GO:0004674">
    <property type="term" value="F:protein serine/threonine kinase activity"/>
    <property type="evidence" value="ECO:0007669"/>
    <property type="project" value="UniProtKB-KW"/>
</dbReference>
<dbReference type="SUPFAM" id="SSF56112">
    <property type="entry name" value="Protein kinase-like (PK-like)"/>
    <property type="match status" value="1"/>
</dbReference>
<name>A0AAD7VAR3_9FUNG</name>
<evidence type="ECO:0000256" key="7">
    <source>
        <dbReference type="ARBA" id="ARBA00047899"/>
    </source>
</evidence>
<comment type="caution">
    <text evidence="13">The sequence shown here is derived from an EMBL/GenBank/DDBJ whole genome shotgun (WGS) entry which is preliminary data.</text>
</comment>
<keyword evidence="2 10" id="KW-0723">Serine/threonine-protein kinase</keyword>
<feature type="compositionally biased region" description="Polar residues" evidence="11">
    <location>
        <begin position="59"/>
        <end position="68"/>
    </location>
</feature>
<dbReference type="CDD" id="cd13994">
    <property type="entry name" value="STKc_HAL4_like"/>
    <property type="match status" value="1"/>
</dbReference>
<dbReference type="Proteomes" id="UP001234581">
    <property type="component" value="Unassembled WGS sequence"/>
</dbReference>
<keyword evidence="4 9" id="KW-0547">Nucleotide-binding</keyword>
<dbReference type="GO" id="GO:0005829">
    <property type="term" value="C:cytosol"/>
    <property type="evidence" value="ECO:0007669"/>
    <property type="project" value="TreeGrafter"/>
</dbReference>
<evidence type="ECO:0000256" key="1">
    <source>
        <dbReference type="ARBA" id="ARBA00012513"/>
    </source>
</evidence>
<dbReference type="GO" id="GO:0030003">
    <property type="term" value="P:intracellular monoatomic cation homeostasis"/>
    <property type="evidence" value="ECO:0007669"/>
    <property type="project" value="TreeGrafter"/>
</dbReference>
<keyword evidence="5" id="KW-0418">Kinase</keyword>
<dbReference type="EC" id="2.7.11.1" evidence="1"/>
<dbReference type="EMBL" id="JARTCD010000010">
    <property type="protein sequence ID" value="KAJ8661037.1"/>
    <property type="molecule type" value="Genomic_DNA"/>
</dbReference>
<protein>
    <recommendedName>
        <fullName evidence="1">non-specific serine/threonine protein kinase</fullName>
        <ecNumber evidence="1">2.7.11.1</ecNumber>
    </recommendedName>
</protein>
<evidence type="ECO:0000256" key="5">
    <source>
        <dbReference type="ARBA" id="ARBA00022777"/>
    </source>
</evidence>
<dbReference type="RefSeq" id="XP_058345950.1">
    <property type="nucleotide sequence ID" value="XM_058483331.1"/>
</dbReference>
<dbReference type="AlphaFoldDB" id="A0AAD7VAR3"/>
<dbReference type="PROSITE" id="PS50011">
    <property type="entry name" value="PROTEIN_KINASE_DOM"/>
    <property type="match status" value="1"/>
</dbReference>
<keyword evidence="6 9" id="KW-0067">ATP-binding</keyword>
<dbReference type="PROSITE" id="PS00107">
    <property type="entry name" value="PROTEIN_KINASE_ATP"/>
    <property type="match status" value="1"/>
</dbReference>
<keyword evidence="14" id="KW-1185">Reference proteome</keyword>
<dbReference type="GO" id="GO:0005524">
    <property type="term" value="F:ATP binding"/>
    <property type="evidence" value="ECO:0007669"/>
    <property type="project" value="UniProtKB-UniRule"/>
</dbReference>
<evidence type="ECO:0000256" key="8">
    <source>
        <dbReference type="ARBA" id="ARBA00048679"/>
    </source>
</evidence>
<comment type="catalytic activity">
    <reaction evidence="8">
        <text>L-seryl-[protein] + ATP = O-phospho-L-seryl-[protein] + ADP + H(+)</text>
        <dbReference type="Rhea" id="RHEA:17989"/>
        <dbReference type="Rhea" id="RHEA-COMP:9863"/>
        <dbReference type="Rhea" id="RHEA-COMP:11604"/>
        <dbReference type="ChEBI" id="CHEBI:15378"/>
        <dbReference type="ChEBI" id="CHEBI:29999"/>
        <dbReference type="ChEBI" id="CHEBI:30616"/>
        <dbReference type="ChEBI" id="CHEBI:83421"/>
        <dbReference type="ChEBI" id="CHEBI:456216"/>
        <dbReference type="EC" id="2.7.11.1"/>
    </reaction>
</comment>
<accession>A0AAD7VAR3</accession>
<dbReference type="InterPro" id="IPR011009">
    <property type="entry name" value="Kinase-like_dom_sf"/>
</dbReference>
<proteinExistence type="inferred from homology"/>
<evidence type="ECO:0000313" key="13">
    <source>
        <dbReference type="EMBL" id="KAJ8661037.1"/>
    </source>
</evidence>
<sequence>MGLGGFFGRHADNVQHRCTQPTTTTTTAAAAAAMVNQQVDAISSARSSSSNQSAHTSSVRSPSNSAVYTPQKPRFEQHADGTHTHCIRCMPTSKLSASLQNMASLLPSTKSFKIPLMGGSANSEKKALEAILKEREAINNELHRTPSDTTYLSDKWGTCHEVIGKGAFGVVRIVHKADPSGTGKGSCGKLYAVKEFRKKGSESTKQYVKRLTSEFCISSVMHHPNVIETLDLLPLNESSPVYCQVMEYCDAGDMFDLICNFAHNGLQAPEANCFFKQLMRGVRYMHSVGVAHRDLKPENLLLTTNGTLKISDFGGADCFQPSPDVAFMNSRGVCGSEPYIAPEMYTDKDYDPRLADIWSCGVIYMAMRTGNHLWQVAKKGEDDYFDRYLKFRRLVEEERENSRRERLAMAKNQSPSSPQAEKDREAAMVKARESIKRRAKESGLDVLEGLEFSAKRLVYRMLDPTPQKRITMDQIWQNEWFMRICCCQPCSV</sequence>
<organism evidence="13 14">
    <name type="scientific">Lichtheimia ornata</name>
    <dbReference type="NCBI Taxonomy" id="688661"/>
    <lineage>
        <taxon>Eukaryota</taxon>
        <taxon>Fungi</taxon>
        <taxon>Fungi incertae sedis</taxon>
        <taxon>Mucoromycota</taxon>
        <taxon>Mucoromycotina</taxon>
        <taxon>Mucoromycetes</taxon>
        <taxon>Mucorales</taxon>
        <taxon>Lichtheimiaceae</taxon>
        <taxon>Lichtheimia</taxon>
    </lineage>
</organism>
<dbReference type="GeneID" id="83210672"/>
<feature type="binding site" evidence="9">
    <location>
        <position position="194"/>
    </location>
    <ligand>
        <name>ATP</name>
        <dbReference type="ChEBI" id="CHEBI:30616"/>
    </ligand>
</feature>
<dbReference type="PROSITE" id="PS00108">
    <property type="entry name" value="PROTEIN_KINASE_ST"/>
    <property type="match status" value="1"/>
</dbReference>
<feature type="region of interest" description="Disordered" evidence="11">
    <location>
        <begin position="402"/>
        <end position="426"/>
    </location>
</feature>
<comment type="similarity">
    <text evidence="10">Belongs to the protein kinase superfamily.</text>
</comment>
<feature type="compositionally biased region" description="Low complexity" evidence="11">
    <location>
        <begin position="42"/>
        <end position="58"/>
    </location>
</feature>
<evidence type="ECO:0000313" key="14">
    <source>
        <dbReference type="Proteomes" id="UP001234581"/>
    </source>
</evidence>
<evidence type="ECO:0000256" key="11">
    <source>
        <dbReference type="SAM" id="MobiDB-lite"/>
    </source>
</evidence>
<dbReference type="Pfam" id="PF00069">
    <property type="entry name" value="Pkinase"/>
    <property type="match status" value="1"/>
</dbReference>
<evidence type="ECO:0000256" key="3">
    <source>
        <dbReference type="ARBA" id="ARBA00022679"/>
    </source>
</evidence>
<evidence type="ECO:0000259" key="12">
    <source>
        <dbReference type="PROSITE" id="PS50011"/>
    </source>
</evidence>
<reference evidence="13 14" key="1">
    <citation type="submission" date="2023-03" db="EMBL/GenBank/DDBJ databases">
        <title>Genome sequence of Lichtheimia ornata CBS 291.66.</title>
        <authorList>
            <person name="Mohabir J.T."/>
            <person name="Shea T.P."/>
            <person name="Kurbessoian T."/>
            <person name="Berby B."/>
            <person name="Fontaine J."/>
            <person name="Livny J."/>
            <person name="Gnirke A."/>
            <person name="Stajich J.E."/>
            <person name="Cuomo C.A."/>
        </authorList>
    </citation>
    <scope>NUCLEOTIDE SEQUENCE [LARGE SCALE GENOMIC DNA]</scope>
    <source>
        <strain evidence="13">CBS 291.66</strain>
    </source>
</reference>
<evidence type="ECO:0000256" key="6">
    <source>
        <dbReference type="ARBA" id="ARBA00022840"/>
    </source>
</evidence>
<evidence type="ECO:0000256" key="10">
    <source>
        <dbReference type="RuleBase" id="RU000304"/>
    </source>
</evidence>
<evidence type="ECO:0000256" key="9">
    <source>
        <dbReference type="PROSITE-ProRule" id="PRU10141"/>
    </source>
</evidence>
<dbReference type="PANTHER" id="PTHR24343">
    <property type="entry name" value="SERINE/THREONINE KINASE"/>
    <property type="match status" value="1"/>
</dbReference>
<feature type="region of interest" description="Disordered" evidence="11">
    <location>
        <begin position="42"/>
        <end position="69"/>
    </location>
</feature>
<comment type="catalytic activity">
    <reaction evidence="7">
        <text>L-threonyl-[protein] + ATP = O-phospho-L-threonyl-[protein] + ADP + H(+)</text>
        <dbReference type="Rhea" id="RHEA:46608"/>
        <dbReference type="Rhea" id="RHEA-COMP:11060"/>
        <dbReference type="Rhea" id="RHEA-COMP:11605"/>
        <dbReference type="ChEBI" id="CHEBI:15378"/>
        <dbReference type="ChEBI" id="CHEBI:30013"/>
        <dbReference type="ChEBI" id="CHEBI:30616"/>
        <dbReference type="ChEBI" id="CHEBI:61977"/>
        <dbReference type="ChEBI" id="CHEBI:456216"/>
        <dbReference type="EC" id="2.7.11.1"/>
    </reaction>
</comment>
<dbReference type="Gene3D" id="3.30.200.20">
    <property type="entry name" value="Phosphorylase Kinase, domain 1"/>
    <property type="match status" value="1"/>
</dbReference>
<dbReference type="InterPro" id="IPR017441">
    <property type="entry name" value="Protein_kinase_ATP_BS"/>
</dbReference>
<feature type="domain" description="Protein kinase" evidence="12">
    <location>
        <begin position="157"/>
        <end position="481"/>
    </location>
</feature>
<dbReference type="PANTHER" id="PTHR24343:SF558">
    <property type="entry name" value="PROTEIN KINASE DOMAIN-CONTAINING PROTEIN"/>
    <property type="match status" value="1"/>
</dbReference>
<evidence type="ECO:0000256" key="2">
    <source>
        <dbReference type="ARBA" id="ARBA00022527"/>
    </source>
</evidence>
<evidence type="ECO:0000256" key="4">
    <source>
        <dbReference type="ARBA" id="ARBA00022741"/>
    </source>
</evidence>
<dbReference type="InterPro" id="IPR008271">
    <property type="entry name" value="Ser/Thr_kinase_AS"/>
</dbReference>
<gene>
    <name evidence="13" type="ORF">O0I10_003259</name>
</gene>
<dbReference type="SMART" id="SM00220">
    <property type="entry name" value="S_TKc"/>
    <property type="match status" value="1"/>
</dbReference>
<dbReference type="Gene3D" id="1.10.510.10">
    <property type="entry name" value="Transferase(Phosphotransferase) domain 1"/>
    <property type="match status" value="1"/>
</dbReference>
<dbReference type="InterPro" id="IPR000719">
    <property type="entry name" value="Prot_kinase_dom"/>
</dbReference>
<keyword evidence="3" id="KW-0808">Transferase</keyword>